<reference evidence="1 2" key="1">
    <citation type="submission" date="2019-02" db="EMBL/GenBank/DDBJ databases">
        <title>Genome sequencing of the rare red list fungi Dentipellis fragilis.</title>
        <authorList>
            <person name="Buettner E."/>
            <person name="Kellner H."/>
        </authorList>
    </citation>
    <scope>NUCLEOTIDE SEQUENCE [LARGE SCALE GENOMIC DNA]</scope>
    <source>
        <strain evidence="1 2">DSM 105465</strain>
    </source>
</reference>
<dbReference type="EMBL" id="SEOQ01001464">
    <property type="protein sequence ID" value="TFY51663.1"/>
    <property type="molecule type" value="Genomic_DNA"/>
</dbReference>
<sequence length="227" mass="25374">MCDLDLPVDAADICIDGRYTSYLAQADDIVIFSTSFSALQRKVDRLAHWCSVNFMAINVVKTLAMIFGPLLSVTPVLRVFGSPIAWTSKYTYIGVSLCSTTRYIFQPHYSMKALQARDCANVAFTVDSMTGLVPPWEGTRLYMARVDPHLIHGCDVILDIDAGSLTDLELLQCKYIRRLLGVSTRCSRVFLFTETGLVPLNYRRVLLSLGFLAYALAQPPERLVHLP</sequence>
<dbReference type="STRING" id="205917.A0A4Y9XQL9"/>
<proteinExistence type="predicted"/>
<feature type="non-terminal residue" evidence="1">
    <location>
        <position position="227"/>
    </location>
</feature>
<protein>
    <recommendedName>
        <fullName evidence="3">Reverse transcriptase domain-containing protein</fullName>
    </recommendedName>
</protein>
<keyword evidence="2" id="KW-1185">Reference proteome</keyword>
<accession>A0A4Y9XQL9</accession>
<comment type="caution">
    <text evidence="1">The sequence shown here is derived from an EMBL/GenBank/DDBJ whole genome shotgun (WGS) entry which is preliminary data.</text>
</comment>
<dbReference type="OrthoDB" id="3240817at2759"/>
<dbReference type="Proteomes" id="UP000298327">
    <property type="component" value="Unassembled WGS sequence"/>
</dbReference>
<organism evidence="1 2">
    <name type="scientific">Dentipellis fragilis</name>
    <dbReference type="NCBI Taxonomy" id="205917"/>
    <lineage>
        <taxon>Eukaryota</taxon>
        <taxon>Fungi</taxon>
        <taxon>Dikarya</taxon>
        <taxon>Basidiomycota</taxon>
        <taxon>Agaricomycotina</taxon>
        <taxon>Agaricomycetes</taxon>
        <taxon>Russulales</taxon>
        <taxon>Hericiaceae</taxon>
        <taxon>Dentipellis</taxon>
    </lineage>
</organism>
<gene>
    <name evidence="1" type="ORF">EVG20_g10895</name>
</gene>
<evidence type="ECO:0000313" key="2">
    <source>
        <dbReference type="Proteomes" id="UP000298327"/>
    </source>
</evidence>
<dbReference type="AlphaFoldDB" id="A0A4Y9XQL9"/>
<name>A0A4Y9XQL9_9AGAM</name>
<evidence type="ECO:0000313" key="1">
    <source>
        <dbReference type="EMBL" id="TFY51663.1"/>
    </source>
</evidence>
<evidence type="ECO:0008006" key="3">
    <source>
        <dbReference type="Google" id="ProtNLM"/>
    </source>
</evidence>